<dbReference type="Pfam" id="PF15919">
    <property type="entry name" value="HicB_lk_antitox"/>
    <property type="match status" value="1"/>
</dbReference>
<accession>H8YY71</accession>
<dbReference type="EMBL" id="JH603168">
    <property type="protein sequence ID" value="EIC23397.1"/>
    <property type="molecule type" value="Genomic_DNA"/>
</dbReference>
<dbReference type="InterPro" id="IPR051404">
    <property type="entry name" value="TA_system_antitoxin"/>
</dbReference>
<dbReference type="PANTHER" id="PTHR34504:SF2">
    <property type="entry name" value="UPF0150 PROTEIN SSL0259"/>
    <property type="match status" value="1"/>
</dbReference>
<evidence type="ECO:0000313" key="3">
    <source>
        <dbReference type="Proteomes" id="UP000002964"/>
    </source>
</evidence>
<dbReference type="OrthoDB" id="9807959at2"/>
<organism evidence="2 3">
    <name type="scientific">Thiorhodovibrio frisius</name>
    <dbReference type="NCBI Taxonomy" id="631362"/>
    <lineage>
        <taxon>Bacteria</taxon>
        <taxon>Pseudomonadati</taxon>
        <taxon>Pseudomonadota</taxon>
        <taxon>Gammaproteobacteria</taxon>
        <taxon>Chromatiales</taxon>
        <taxon>Chromatiaceae</taxon>
        <taxon>Thiorhodovibrio</taxon>
    </lineage>
</organism>
<dbReference type="Gene3D" id="3.30.160.250">
    <property type="match status" value="1"/>
</dbReference>
<dbReference type="PANTHER" id="PTHR34504">
    <property type="entry name" value="ANTITOXIN HICB"/>
    <property type="match status" value="1"/>
</dbReference>
<dbReference type="HOGENOM" id="CLU_114047_2_2_6"/>
<name>H8YY71_9GAMM</name>
<dbReference type="SUPFAM" id="SSF143100">
    <property type="entry name" value="TTHA1013/TTHA0281-like"/>
    <property type="match status" value="1"/>
</dbReference>
<evidence type="ECO:0000259" key="1">
    <source>
        <dbReference type="Pfam" id="PF15919"/>
    </source>
</evidence>
<proteinExistence type="predicted"/>
<dbReference type="InterPro" id="IPR031807">
    <property type="entry name" value="HicB-like"/>
</dbReference>
<reference evidence="3" key="1">
    <citation type="submission" date="2011-06" db="EMBL/GenBank/DDBJ databases">
        <authorList>
            <consortium name="US DOE Joint Genome Institute (JGI-PGF)"/>
            <person name="Lucas S."/>
            <person name="Han J."/>
            <person name="Lapidus A."/>
            <person name="Cheng J.-F."/>
            <person name="Goodwin L."/>
            <person name="Pitluck S."/>
            <person name="Peters L."/>
            <person name="Land M.L."/>
            <person name="Hauser L."/>
            <person name="Vogl K."/>
            <person name="Liu Z."/>
            <person name="Overmann J."/>
            <person name="Frigaard N.-U."/>
            <person name="Bryant D.A."/>
            <person name="Woyke T.J."/>
        </authorList>
    </citation>
    <scope>NUCLEOTIDE SEQUENCE [LARGE SCALE GENOMIC DNA]</scope>
    <source>
        <strain evidence="3">970</strain>
    </source>
</reference>
<gene>
    <name evidence="2" type="ORF">Thi970DRAFT_01061</name>
</gene>
<dbReference type="eggNOG" id="COG1598">
    <property type="taxonomic scope" value="Bacteria"/>
</dbReference>
<feature type="domain" description="HicB-like antitoxin of toxin-antitoxin system" evidence="1">
    <location>
        <begin position="3"/>
        <end position="61"/>
    </location>
</feature>
<reference evidence="2 3" key="2">
    <citation type="submission" date="2011-11" db="EMBL/GenBank/DDBJ databases">
        <authorList>
            <consortium name="US DOE Joint Genome Institute"/>
            <person name="Lucas S."/>
            <person name="Han J."/>
            <person name="Lapidus A."/>
            <person name="Cheng J.-F."/>
            <person name="Goodwin L."/>
            <person name="Pitluck S."/>
            <person name="Peters L."/>
            <person name="Ovchinnikova G."/>
            <person name="Zhang X."/>
            <person name="Detter J.C."/>
            <person name="Han C."/>
            <person name="Tapia R."/>
            <person name="Land M."/>
            <person name="Hauser L."/>
            <person name="Kyrpides N."/>
            <person name="Ivanova N."/>
            <person name="Pagani I."/>
            <person name="Vogl K."/>
            <person name="Liu Z."/>
            <person name="Overmann J."/>
            <person name="Frigaard N.-U."/>
            <person name="Bryant D."/>
            <person name="Woyke T."/>
        </authorList>
    </citation>
    <scope>NUCLEOTIDE SEQUENCE [LARGE SCALE GENOMIC DNA]</scope>
    <source>
        <strain evidence="2 3">970</strain>
    </source>
</reference>
<dbReference type="Proteomes" id="UP000002964">
    <property type="component" value="Unassembled WGS sequence"/>
</dbReference>
<dbReference type="RefSeq" id="WP_009147481.1">
    <property type="nucleotide sequence ID" value="NZ_CP121471.1"/>
</dbReference>
<dbReference type="STRING" id="631362.Thi970DRAFT_01061"/>
<dbReference type="AlphaFoldDB" id="H8YY71"/>
<dbReference type="InterPro" id="IPR035069">
    <property type="entry name" value="TTHA1013/TTHA0281-like"/>
</dbReference>
<protein>
    <recommendedName>
        <fullName evidence="1">HicB-like antitoxin of toxin-antitoxin system domain-containing protein</fullName>
    </recommendedName>
</protein>
<sequence>MRYAIVIEKSESNFSAYVPDLPGCIATGATVAEVESEIREAIAFHLEGMREDGMPPPMPQSQVEYVDIAA</sequence>
<evidence type="ECO:0000313" key="2">
    <source>
        <dbReference type="EMBL" id="EIC23397.1"/>
    </source>
</evidence>
<keyword evidence="3" id="KW-1185">Reference proteome</keyword>